<organism evidence="7 8">
    <name type="scientific">Martelella mediterranea DSM 17316</name>
    <dbReference type="NCBI Taxonomy" id="1122214"/>
    <lineage>
        <taxon>Bacteria</taxon>
        <taxon>Pseudomonadati</taxon>
        <taxon>Pseudomonadota</taxon>
        <taxon>Alphaproteobacteria</taxon>
        <taxon>Hyphomicrobiales</taxon>
        <taxon>Aurantimonadaceae</taxon>
        <taxon>Martelella</taxon>
    </lineage>
</organism>
<comment type="subcellular location">
    <subcellularLocation>
        <location evidence="1">Membrane</location>
        <topology evidence="1">Multi-pass membrane protein</topology>
    </subcellularLocation>
</comment>
<feature type="transmembrane region" description="Helical" evidence="5">
    <location>
        <begin position="172"/>
        <end position="189"/>
    </location>
</feature>
<keyword evidence="8" id="KW-1185">Reference proteome</keyword>
<feature type="transmembrane region" description="Helical" evidence="5">
    <location>
        <begin position="95"/>
        <end position="115"/>
    </location>
</feature>
<evidence type="ECO:0000256" key="4">
    <source>
        <dbReference type="ARBA" id="ARBA00023136"/>
    </source>
</evidence>
<dbReference type="Pfam" id="PF01694">
    <property type="entry name" value="Rhomboid"/>
    <property type="match status" value="1"/>
</dbReference>
<geneLocation type="plasmid" evidence="8">
    <name>pmm593</name>
</geneLocation>
<dbReference type="RefSeq" id="WP_018064007.1">
    <property type="nucleotide sequence ID" value="NZ_AQWH01000005.1"/>
</dbReference>
<keyword evidence="3 5" id="KW-1133">Transmembrane helix</keyword>
<evidence type="ECO:0000256" key="5">
    <source>
        <dbReference type="SAM" id="Phobius"/>
    </source>
</evidence>
<evidence type="ECO:0000256" key="1">
    <source>
        <dbReference type="ARBA" id="ARBA00004141"/>
    </source>
</evidence>
<protein>
    <recommendedName>
        <fullName evidence="6">Peptidase S54 rhomboid domain-containing protein</fullName>
    </recommendedName>
</protein>
<evidence type="ECO:0000313" key="7">
    <source>
        <dbReference type="EMBL" id="AQZ53991.1"/>
    </source>
</evidence>
<feature type="transmembrane region" description="Helical" evidence="5">
    <location>
        <begin position="121"/>
        <end position="141"/>
    </location>
</feature>
<evidence type="ECO:0000256" key="3">
    <source>
        <dbReference type="ARBA" id="ARBA00022989"/>
    </source>
</evidence>
<keyword evidence="4 5" id="KW-0472">Membrane</keyword>
<keyword evidence="2 5" id="KW-0812">Transmembrane</keyword>
<dbReference type="InterPro" id="IPR022764">
    <property type="entry name" value="Peptidase_S54_rhomboid_dom"/>
</dbReference>
<dbReference type="GO" id="GO:0016020">
    <property type="term" value="C:membrane"/>
    <property type="evidence" value="ECO:0007669"/>
    <property type="project" value="UniProtKB-SubCell"/>
</dbReference>
<dbReference type="EMBL" id="CP020331">
    <property type="protein sequence ID" value="AQZ53991.1"/>
    <property type="molecule type" value="Genomic_DNA"/>
</dbReference>
<proteinExistence type="predicted"/>
<keyword evidence="7" id="KW-0614">Plasmid</keyword>
<feature type="domain" description="Peptidase S54 rhomboid" evidence="6">
    <location>
        <begin position="52"/>
        <end position="188"/>
    </location>
</feature>
<dbReference type="eggNOG" id="ENOG5032RIN">
    <property type="taxonomic scope" value="Bacteria"/>
</dbReference>
<name>A0A1U9Z8G4_9HYPH</name>
<dbReference type="KEGG" id="mmed:Mame_04699"/>
<dbReference type="GO" id="GO:0004252">
    <property type="term" value="F:serine-type endopeptidase activity"/>
    <property type="evidence" value="ECO:0007669"/>
    <property type="project" value="InterPro"/>
</dbReference>
<evidence type="ECO:0000259" key="6">
    <source>
        <dbReference type="Pfam" id="PF01694"/>
    </source>
</evidence>
<dbReference type="Proteomes" id="UP000191135">
    <property type="component" value="Plasmid pMM593"/>
</dbReference>
<dbReference type="SUPFAM" id="SSF144091">
    <property type="entry name" value="Rhomboid-like"/>
    <property type="match status" value="1"/>
</dbReference>
<evidence type="ECO:0000256" key="2">
    <source>
        <dbReference type="ARBA" id="ARBA00022692"/>
    </source>
</evidence>
<accession>A0A1U9Z8G4</accession>
<gene>
    <name evidence="7" type="ORF">Mame_04699</name>
</gene>
<sequence length="194" mass="20907">MPINLTLWRFRFTLAFLAVMLVANTLAGTFSGELPANALADWGIGKDAVWSGEVWRFVTATFLSHDRGMLVRQLLFAAAILGYTERKRGSVSTLVLFFSLDLAASGLLLLGVALWPDTTGLSAAHDVGMSLGGFGLIGLAVTGMRWRFPLLAAILLMIGLKIAFAFDPLADIGHIIALWLGFLLGLAQLRMSGR</sequence>
<dbReference type="OrthoDB" id="7862748at2"/>
<reference evidence="7 8" key="1">
    <citation type="submission" date="2017-03" db="EMBL/GenBank/DDBJ databases">
        <title>Foreign affairs: Plasmid Transfer between Roseobacters and Rhizobia.</title>
        <authorList>
            <person name="Bartling P."/>
            <person name="Bunk B."/>
            <person name="Overmann J."/>
            <person name="Brinkmann H."/>
            <person name="Petersen J."/>
        </authorList>
    </citation>
    <scope>NUCLEOTIDE SEQUENCE [LARGE SCALE GENOMIC DNA]</scope>
    <source>
        <strain evidence="7 8">MACL11</strain>
        <plasmid evidence="8">Plasmid pmm593</plasmid>
    </source>
</reference>
<dbReference type="InterPro" id="IPR035952">
    <property type="entry name" value="Rhomboid-like_sf"/>
</dbReference>
<dbReference type="Gene3D" id="1.20.1540.10">
    <property type="entry name" value="Rhomboid-like"/>
    <property type="match status" value="1"/>
</dbReference>
<dbReference type="AlphaFoldDB" id="A0A1U9Z8G4"/>
<evidence type="ECO:0000313" key="8">
    <source>
        <dbReference type="Proteomes" id="UP000191135"/>
    </source>
</evidence>